<dbReference type="GO" id="GO:0008270">
    <property type="term" value="F:zinc ion binding"/>
    <property type="evidence" value="ECO:0007669"/>
    <property type="project" value="UniProtKB-KW"/>
</dbReference>
<evidence type="ECO:0000313" key="6">
    <source>
        <dbReference type="EMBL" id="TFK96824.1"/>
    </source>
</evidence>
<dbReference type="AlphaFoldDB" id="A0A5C3Q430"/>
<keyword evidence="2 4" id="KW-0863">Zinc-finger</keyword>
<evidence type="ECO:0000313" key="7">
    <source>
        <dbReference type="Proteomes" id="UP000305067"/>
    </source>
</evidence>
<sequence>KLDVLKEFAAYATRAAVSPLFPVTYLEPVGEGYTLIGAGSSSSQKQNLCCSKCKEVRFCGRECQKVDWTNHKKLC</sequence>
<keyword evidence="7" id="KW-1185">Reference proteome</keyword>
<name>A0A5C3Q430_9AGAR</name>
<accession>A0A5C3Q430</accession>
<keyword evidence="1" id="KW-0479">Metal-binding</keyword>
<protein>
    <recommendedName>
        <fullName evidence="5">MYND-type domain-containing protein</fullName>
    </recommendedName>
</protein>
<dbReference type="Gene3D" id="6.10.140.2220">
    <property type="match status" value="1"/>
</dbReference>
<dbReference type="STRING" id="1884261.A0A5C3Q430"/>
<evidence type="ECO:0000256" key="3">
    <source>
        <dbReference type="ARBA" id="ARBA00022833"/>
    </source>
</evidence>
<evidence type="ECO:0000256" key="2">
    <source>
        <dbReference type="ARBA" id="ARBA00022771"/>
    </source>
</evidence>
<dbReference type="InterPro" id="IPR002893">
    <property type="entry name" value="Znf_MYND"/>
</dbReference>
<feature type="non-terminal residue" evidence="6">
    <location>
        <position position="1"/>
    </location>
</feature>
<feature type="domain" description="MYND-type" evidence="5">
    <location>
        <begin position="50"/>
        <end position="75"/>
    </location>
</feature>
<evidence type="ECO:0000259" key="5">
    <source>
        <dbReference type="PROSITE" id="PS50865"/>
    </source>
</evidence>
<dbReference type="Proteomes" id="UP000305067">
    <property type="component" value="Unassembled WGS sequence"/>
</dbReference>
<gene>
    <name evidence="6" type="ORF">BDV98DRAFT_471125</name>
</gene>
<dbReference type="EMBL" id="ML178854">
    <property type="protein sequence ID" value="TFK96824.1"/>
    <property type="molecule type" value="Genomic_DNA"/>
</dbReference>
<keyword evidence="3" id="KW-0862">Zinc</keyword>
<organism evidence="6 7">
    <name type="scientific">Pterulicium gracile</name>
    <dbReference type="NCBI Taxonomy" id="1884261"/>
    <lineage>
        <taxon>Eukaryota</taxon>
        <taxon>Fungi</taxon>
        <taxon>Dikarya</taxon>
        <taxon>Basidiomycota</taxon>
        <taxon>Agaricomycotina</taxon>
        <taxon>Agaricomycetes</taxon>
        <taxon>Agaricomycetidae</taxon>
        <taxon>Agaricales</taxon>
        <taxon>Pleurotineae</taxon>
        <taxon>Pterulaceae</taxon>
        <taxon>Pterulicium</taxon>
    </lineage>
</organism>
<proteinExistence type="predicted"/>
<dbReference type="SUPFAM" id="SSF144232">
    <property type="entry name" value="HIT/MYND zinc finger-like"/>
    <property type="match status" value="1"/>
</dbReference>
<dbReference type="OrthoDB" id="341421at2759"/>
<reference evidence="6 7" key="1">
    <citation type="journal article" date="2019" name="Nat. Ecol. Evol.">
        <title>Megaphylogeny resolves global patterns of mushroom evolution.</title>
        <authorList>
            <person name="Varga T."/>
            <person name="Krizsan K."/>
            <person name="Foldi C."/>
            <person name="Dima B."/>
            <person name="Sanchez-Garcia M."/>
            <person name="Sanchez-Ramirez S."/>
            <person name="Szollosi G.J."/>
            <person name="Szarkandi J.G."/>
            <person name="Papp V."/>
            <person name="Albert L."/>
            <person name="Andreopoulos W."/>
            <person name="Angelini C."/>
            <person name="Antonin V."/>
            <person name="Barry K.W."/>
            <person name="Bougher N.L."/>
            <person name="Buchanan P."/>
            <person name="Buyck B."/>
            <person name="Bense V."/>
            <person name="Catcheside P."/>
            <person name="Chovatia M."/>
            <person name="Cooper J."/>
            <person name="Damon W."/>
            <person name="Desjardin D."/>
            <person name="Finy P."/>
            <person name="Geml J."/>
            <person name="Haridas S."/>
            <person name="Hughes K."/>
            <person name="Justo A."/>
            <person name="Karasinski D."/>
            <person name="Kautmanova I."/>
            <person name="Kiss B."/>
            <person name="Kocsube S."/>
            <person name="Kotiranta H."/>
            <person name="LaButti K.M."/>
            <person name="Lechner B.E."/>
            <person name="Liimatainen K."/>
            <person name="Lipzen A."/>
            <person name="Lukacs Z."/>
            <person name="Mihaltcheva S."/>
            <person name="Morgado L.N."/>
            <person name="Niskanen T."/>
            <person name="Noordeloos M.E."/>
            <person name="Ohm R.A."/>
            <person name="Ortiz-Santana B."/>
            <person name="Ovrebo C."/>
            <person name="Racz N."/>
            <person name="Riley R."/>
            <person name="Savchenko A."/>
            <person name="Shiryaev A."/>
            <person name="Soop K."/>
            <person name="Spirin V."/>
            <person name="Szebenyi C."/>
            <person name="Tomsovsky M."/>
            <person name="Tulloss R.E."/>
            <person name="Uehling J."/>
            <person name="Grigoriev I.V."/>
            <person name="Vagvolgyi C."/>
            <person name="Papp T."/>
            <person name="Martin F.M."/>
            <person name="Miettinen O."/>
            <person name="Hibbett D.S."/>
            <person name="Nagy L.G."/>
        </authorList>
    </citation>
    <scope>NUCLEOTIDE SEQUENCE [LARGE SCALE GENOMIC DNA]</scope>
    <source>
        <strain evidence="6 7">CBS 309.79</strain>
    </source>
</reference>
<dbReference type="PROSITE" id="PS50865">
    <property type="entry name" value="ZF_MYND_2"/>
    <property type="match status" value="1"/>
</dbReference>
<feature type="non-terminal residue" evidence="6">
    <location>
        <position position="75"/>
    </location>
</feature>
<evidence type="ECO:0000256" key="4">
    <source>
        <dbReference type="PROSITE-ProRule" id="PRU00134"/>
    </source>
</evidence>
<dbReference type="Pfam" id="PF01753">
    <property type="entry name" value="zf-MYND"/>
    <property type="match status" value="1"/>
</dbReference>
<evidence type="ECO:0000256" key="1">
    <source>
        <dbReference type="ARBA" id="ARBA00022723"/>
    </source>
</evidence>